<dbReference type="Gene3D" id="3.30.450.40">
    <property type="match status" value="1"/>
</dbReference>
<sequence>MGHRFNESPFLIKISFNKLLEQYKGMSKSKSQYKAARAAKILEIDSKIPQLREGFSDLALLKKYEKEIGILLEDIFPEVLTNNEIKAASVPLENVVFNPSKRFETILESAQDNYKLEITNLEENHIYILACTVILASYYQTNLQFKMPIYYDIPDKNGIMRHYRIVYNAEFMEIYPTDKAPDITEGDITELLDNFNNIELWKEKFPPHSWIAKGFVISNMFDVTQDHSISELKTKLLGYNDQGENPENFREIFQSLFNIKDIQVGYIAYEPENKLFETVNRKKIQSFLLNEKDEELCSTTLCADSCKSLLKEGKIFAISDVEKDYETSGGKWQYKRFKEQGIKSAILAPVVSDKKLLGVLELVSTRKRELNSVNANKLMAVMPYITTSILRAKNEEENMIEAVIQQECTSIHPSVKWKFEKEAKNFIRERNKGNQVSFKDIVFNDVYPLYGQIDIRDSSVARNEAIRKDLITQLELVSNIFVKAVKEDLLPIYEEYNFRIRSFLKEIREDFQTSSEQVIINFLVEEIHPALEHVKNINTELCEMVENYLNILQNSNQNVYNYRKAYDDTVMTINKKMAKILDEEQEDAQRMFPHFFERYKTDGVEHNMYIGAAISHIKKYSDVYLQNLKLWQLETMCLMENEYYNLKPSLTVPLDVASLILVHSTPLSIKYRMDEKHFDVDGTYNARYEIIKKRIDKSVIKGTKERITKPGYITIIYSQKKDEEEYMRYIKLLQAKEVLSDDINIYEIEDLQGVSGLQAISAGILYKQTDNKGLLTYDDLMKEISG</sequence>
<proteinExistence type="predicted"/>
<accession>A0A9E6ZYP6</accession>
<protein>
    <submittedName>
        <fullName evidence="2">GAF domain-containing protein</fullName>
    </submittedName>
</protein>
<keyword evidence="3" id="KW-1185">Reference proteome</keyword>
<dbReference type="SUPFAM" id="SSF55781">
    <property type="entry name" value="GAF domain-like"/>
    <property type="match status" value="1"/>
</dbReference>
<dbReference type="Proteomes" id="UP000831290">
    <property type="component" value="Chromosome"/>
</dbReference>
<organism evidence="2 3">
    <name type="scientific">Abyssalbus ytuae</name>
    <dbReference type="NCBI Taxonomy" id="2926907"/>
    <lineage>
        <taxon>Bacteria</taxon>
        <taxon>Pseudomonadati</taxon>
        <taxon>Bacteroidota</taxon>
        <taxon>Flavobacteriia</taxon>
        <taxon>Flavobacteriales</taxon>
        <taxon>Flavobacteriaceae</taxon>
        <taxon>Abyssalbus</taxon>
    </lineage>
</organism>
<name>A0A9E6ZYP6_9FLAO</name>
<dbReference type="AlphaFoldDB" id="A0A9E6ZYP6"/>
<dbReference type="InterPro" id="IPR003018">
    <property type="entry name" value="GAF"/>
</dbReference>
<dbReference type="KEGG" id="fbm:MQE35_11240"/>
<dbReference type="InterPro" id="IPR029016">
    <property type="entry name" value="GAF-like_dom_sf"/>
</dbReference>
<dbReference type="SMART" id="SM00065">
    <property type="entry name" value="GAF"/>
    <property type="match status" value="1"/>
</dbReference>
<dbReference type="EMBL" id="CP094358">
    <property type="protein sequence ID" value="UOB16311.1"/>
    <property type="molecule type" value="Genomic_DNA"/>
</dbReference>
<reference evidence="2" key="1">
    <citation type="submission" date="2022-03" db="EMBL/GenBank/DDBJ databases">
        <title>Description of Abyssus ytuae gen. nov., sp. nov., a novel member of the family Flavobacteriaceae isolated from the sediment of Mariana Trench.</title>
        <authorList>
            <person name="Zhang J."/>
            <person name="Xu X."/>
        </authorList>
    </citation>
    <scope>NUCLEOTIDE SEQUENCE</scope>
    <source>
        <strain evidence="2">MT3330</strain>
    </source>
</reference>
<evidence type="ECO:0000313" key="3">
    <source>
        <dbReference type="Proteomes" id="UP000831290"/>
    </source>
</evidence>
<evidence type="ECO:0000313" key="2">
    <source>
        <dbReference type="EMBL" id="UOB16311.1"/>
    </source>
</evidence>
<dbReference type="RefSeq" id="WP_255841485.1">
    <property type="nucleotide sequence ID" value="NZ_CP094358.1"/>
</dbReference>
<feature type="domain" description="GAF" evidence="1">
    <location>
        <begin position="244"/>
        <end position="399"/>
    </location>
</feature>
<gene>
    <name evidence="2" type="ORF">MQE35_11240</name>
</gene>
<evidence type="ECO:0000259" key="1">
    <source>
        <dbReference type="SMART" id="SM00065"/>
    </source>
</evidence>